<dbReference type="InParanoid" id="A0A1D3CR50"/>
<proteinExistence type="predicted"/>
<gene>
    <name evidence="1" type="ORF">cyc_09560</name>
</gene>
<dbReference type="Proteomes" id="UP000095192">
    <property type="component" value="Unassembled WGS sequence"/>
</dbReference>
<protein>
    <submittedName>
        <fullName evidence="1">Uncharacterized protein</fullName>
    </submittedName>
</protein>
<organism evidence="1 2">
    <name type="scientific">Cyclospora cayetanensis</name>
    <dbReference type="NCBI Taxonomy" id="88456"/>
    <lineage>
        <taxon>Eukaryota</taxon>
        <taxon>Sar</taxon>
        <taxon>Alveolata</taxon>
        <taxon>Apicomplexa</taxon>
        <taxon>Conoidasida</taxon>
        <taxon>Coccidia</taxon>
        <taxon>Eucoccidiorida</taxon>
        <taxon>Eimeriorina</taxon>
        <taxon>Eimeriidae</taxon>
        <taxon>Cyclospora</taxon>
    </lineage>
</organism>
<evidence type="ECO:0000313" key="2">
    <source>
        <dbReference type="Proteomes" id="UP000095192"/>
    </source>
</evidence>
<dbReference type="AlphaFoldDB" id="A0A1D3CR50"/>
<name>A0A1D3CR50_9EIME</name>
<keyword evidence="2" id="KW-1185">Reference proteome</keyword>
<dbReference type="EMBL" id="JROU02002255">
    <property type="protein sequence ID" value="OEH73678.1"/>
    <property type="molecule type" value="Genomic_DNA"/>
</dbReference>
<accession>A0A1D3CR50</accession>
<sequence>MRSGEVALEWAVNQDFQVDFGFPWFDSQGYNWFRAFSIPAGAYEVKFGFYFEKRTHVEPQGNSITFGAGFALYAGYFFGMGNSVAWLRAGIGVFAVLQAELTIDLSAQVTNIGNLPNIVKGVLIEGAIGIFAYGEGGIDVWTFSTWGYSRGRRRRSIRSPSTKKATAMAYSLSCSPSSLPEQRLWASWMRLPGVTDI</sequence>
<evidence type="ECO:0000313" key="1">
    <source>
        <dbReference type="EMBL" id="OEH73678.1"/>
    </source>
</evidence>
<dbReference type="VEuPathDB" id="ToxoDB:cyc_09560"/>
<reference evidence="1 2" key="1">
    <citation type="journal article" date="2016" name="BMC Genomics">
        <title>Comparative genomics reveals Cyclospora cayetanensis possesses coccidia-like metabolism and invasion components but unique surface antigens.</title>
        <authorList>
            <person name="Liu S."/>
            <person name="Wang L."/>
            <person name="Zheng H."/>
            <person name="Xu Z."/>
            <person name="Roellig D.M."/>
            <person name="Li N."/>
            <person name="Frace M.A."/>
            <person name="Tang K."/>
            <person name="Arrowood M.J."/>
            <person name="Moss D.M."/>
            <person name="Zhang L."/>
            <person name="Feng Y."/>
            <person name="Xiao L."/>
        </authorList>
    </citation>
    <scope>NUCLEOTIDE SEQUENCE [LARGE SCALE GENOMIC DNA]</scope>
    <source>
        <strain evidence="1 2">CHN_HEN01</strain>
    </source>
</reference>
<comment type="caution">
    <text evidence="1">The sequence shown here is derived from an EMBL/GenBank/DDBJ whole genome shotgun (WGS) entry which is preliminary data.</text>
</comment>